<evidence type="ECO:0000313" key="7">
    <source>
        <dbReference type="EMBL" id="MBB6453266.1"/>
    </source>
</evidence>
<name>A0A841Q4C9_9BACI</name>
<evidence type="ECO:0000256" key="4">
    <source>
        <dbReference type="ARBA" id="ARBA00023163"/>
    </source>
</evidence>
<dbReference type="InterPro" id="IPR039425">
    <property type="entry name" value="RNA_pol_sigma-70-like"/>
</dbReference>
<keyword evidence="2" id="KW-0805">Transcription regulation</keyword>
<evidence type="ECO:0000256" key="3">
    <source>
        <dbReference type="ARBA" id="ARBA00023082"/>
    </source>
</evidence>
<dbReference type="InterPro" id="IPR036388">
    <property type="entry name" value="WH-like_DNA-bd_sf"/>
</dbReference>
<dbReference type="InterPro" id="IPR013249">
    <property type="entry name" value="RNA_pol_sigma70_r4_t2"/>
</dbReference>
<keyword evidence="4" id="KW-0804">Transcription</keyword>
<evidence type="ECO:0000259" key="6">
    <source>
        <dbReference type="Pfam" id="PF08281"/>
    </source>
</evidence>
<dbReference type="Gene3D" id="1.10.10.10">
    <property type="entry name" value="Winged helix-like DNA-binding domain superfamily/Winged helix DNA-binding domain"/>
    <property type="match status" value="1"/>
</dbReference>
<organism evidence="7 8">
    <name type="scientific">Salirhabdus euzebyi</name>
    <dbReference type="NCBI Taxonomy" id="394506"/>
    <lineage>
        <taxon>Bacteria</taxon>
        <taxon>Bacillati</taxon>
        <taxon>Bacillota</taxon>
        <taxon>Bacilli</taxon>
        <taxon>Bacillales</taxon>
        <taxon>Bacillaceae</taxon>
        <taxon>Salirhabdus</taxon>
    </lineage>
</organism>
<sequence length="165" mass="19682">MEIQLLRTDNCVSEIMNKYADMVFRLCLVQLKNKADAEDAFQEIFIKLFEKSPLFHDEKHLKAWLITVTSNHCKNKFRSYWYKNRVNIEEIIIPIENKKDQEVIKYVMELPLKYRTVIYLYYYEGYSTKEIAGLLKSKEATVRTRLARGRELLKHHLKVGGFPDE</sequence>
<accession>A0A841Q4C9</accession>
<dbReference type="GO" id="GO:0006352">
    <property type="term" value="P:DNA-templated transcription initiation"/>
    <property type="evidence" value="ECO:0007669"/>
    <property type="project" value="InterPro"/>
</dbReference>
<dbReference type="InterPro" id="IPR007627">
    <property type="entry name" value="RNA_pol_sigma70_r2"/>
</dbReference>
<dbReference type="CDD" id="cd06171">
    <property type="entry name" value="Sigma70_r4"/>
    <property type="match status" value="1"/>
</dbReference>
<keyword evidence="8" id="KW-1185">Reference proteome</keyword>
<keyword evidence="3" id="KW-0731">Sigma factor</keyword>
<dbReference type="InterPro" id="IPR014284">
    <property type="entry name" value="RNA_pol_sigma-70_dom"/>
</dbReference>
<protein>
    <submittedName>
        <fullName evidence="7">RNA polymerase sigma-70 factor (ECF subfamily)</fullName>
    </submittedName>
</protein>
<dbReference type="SUPFAM" id="SSF88946">
    <property type="entry name" value="Sigma2 domain of RNA polymerase sigma factors"/>
    <property type="match status" value="1"/>
</dbReference>
<evidence type="ECO:0000259" key="5">
    <source>
        <dbReference type="Pfam" id="PF04542"/>
    </source>
</evidence>
<gene>
    <name evidence="7" type="ORF">HNQ94_001714</name>
</gene>
<dbReference type="Pfam" id="PF08281">
    <property type="entry name" value="Sigma70_r4_2"/>
    <property type="match status" value="1"/>
</dbReference>
<dbReference type="Proteomes" id="UP000581688">
    <property type="component" value="Unassembled WGS sequence"/>
</dbReference>
<comment type="caution">
    <text evidence="7">The sequence shown here is derived from an EMBL/GenBank/DDBJ whole genome shotgun (WGS) entry which is preliminary data.</text>
</comment>
<comment type="similarity">
    <text evidence="1">Belongs to the sigma-70 factor family. ECF subfamily.</text>
</comment>
<evidence type="ECO:0000256" key="2">
    <source>
        <dbReference type="ARBA" id="ARBA00023015"/>
    </source>
</evidence>
<dbReference type="Gene3D" id="1.10.1740.10">
    <property type="match status" value="1"/>
</dbReference>
<dbReference type="Pfam" id="PF04542">
    <property type="entry name" value="Sigma70_r2"/>
    <property type="match status" value="1"/>
</dbReference>
<dbReference type="PANTHER" id="PTHR43133">
    <property type="entry name" value="RNA POLYMERASE ECF-TYPE SIGMA FACTO"/>
    <property type="match status" value="1"/>
</dbReference>
<evidence type="ECO:0000313" key="8">
    <source>
        <dbReference type="Proteomes" id="UP000581688"/>
    </source>
</evidence>
<feature type="domain" description="RNA polymerase sigma-70 region 2" evidence="5">
    <location>
        <begin position="17"/>
        <end position="80"/>
    </location>
</feature>
<reference evidence="7 8" key="1">
    <citation type="submission" date="2020-08" db="EMBL/GenBank/DDBJ databases">
        <title>Genomic Encyclopedia of Type Strains, Phase IV (KMG-IV): sequencing the most valuable type-strain genomes for metagenomic binning, comparative biology and taxonomic classification.</title>
        <authorList>
            <person name="Goeker M."/>
        </authorList>
    </citation>
    <scope>NUCLEOTIDE SEQUENCE [LARGE SCALE GENOMIC DNA]</scope>
    <source>
        <strain evidence="7 8">DSM 19612</strain>
    </source>
</reference>
<evidence type="ECO:0000256" key="1">
    <source>
        <dbReference type="ARBA" id="ARBA00010641"/>
    </source>
</evidence>
<dbReference type="GO" id="GO:0016987">
    <property type="term" value="F:sigma factor activity"/>
    <property type="evidence" value="ECO:0007669"/>
    <property type="project" value="UniProtKB-KW"/>
</dbReference>
<dbReference type="GO" id="GO:0003677">
    <property type="term" value="F:DNA binding"/>
    <property type="evidence" value="ECO:0007669"/>
    <property type="project" value="InterPro"/>
</dbReference>
<dbReference type="NCBIfam" id="TIGR02937">
    <property type="entry name" value="sigma70-ECF"/>
    <property type="match status" value="1"/>
</dbReference>
<feature type="domain" description="RNA polymerase sigma factor 70 region 4 type 2" evidence="6">
    <location>
        <begin position="101"/>
        <end position="153"/>
    </location>
</feature>
<dbReference type="SUPFAM" id="SSF88659">
    <property type="entry name" value="Sigma3 and sigma4 domains of RNA polymerase sigma factors"/>
    <property type="match status" value="1"/>
</dbReference>
<dbReference type="EMBL" id="JACHGH010000004">
    <property type="protein sequence ID" value="MBB6453266.1"/>
    <property type="molecule type" value="Genomic_DNA"/>
</dbReference>
<proteinExistence type="inferred from homology"/>
<dbReference type="InterPro" id="IPR013324">
    <property type="entry name" value="RNA_pol_sigma_r3/r4-like"/>
</dbReference>
<dbReference type="InterPro" id="IPR013325">
    <property type="entry name" value="RNA_pol_sigma_r2"/>
</dbReference>
<dbReference type="RefSeq" id="WP_174495633.1">
    <property type="nucleotide sequence ID" value="NZ_CADDWK010000004.1"/>
</dbReference>
<dbReference type="AlphaFoldDB" id="A0A841Q4C9"/>
<dbReference type="PANTHER" id="PTHR43133:SF60">
    <property type="entry name" value="RNA POLYMERASE SIGMA FACTOR SIGV"/>
    <property type="match status" value="1"/>
</dbReference>